<feature type="region of interest" description="Disordered" evidence="1">
    <location>
        <begin position="1"/>
        <end position="21"/>
    </location>
</feature>
<organism evidence="2">
    <name type="scientific">marine sediment metagenome</name>
    <dbReference type="NCBI Taxonomy" id="412755"/>
    <lineage>
        <taxon>unclassified sequences</taxon>
        <taxon>metagenomes</taxon>
        <taxon>ecological metagenomes</taxon>
    </lineage>
</organism>
<protein>
    <recommendedName>
        <fullName evidence="3">AAA+ ATPase domain-containing protein</fullName>
    </recommendedName>
</protein>
<dbReference type="Gene3D" id="3.40.50.300">
    <property type="entry name" value="P-loop containing nucleotide triphosphate hydrolases"/>
    <property type="match status" value="1"/>
</dbReference>
<sequence>MGETSTHTKEGQTPEAGQSVQATSTLTLQEIIGRDYPTPTPVVGHLLLPGEIVLFIARQKEGKSTLALQFAIDISRGDPFLDRFTTTRMPVLYVDYENRFYQLKKRGIDLAQGRTVENLYIKAFDRISDRNVSLSNDQEAGRLAALVQELQPGLLILDPLRYAWGRDSTDEQKATKLIDTISRLQAYSPKMAVLLVHHLKKQQDQLSVRLRDDPRSWIEKVYGSQALLAHVDTTWGLEADGDGYVFGTVPRSQEPLMLALEKGADSERFLLSEIETLFFTPAQQEAWNKLPSEFSWNQAIECVGASSTLSRTIRQARAAALLERDQASGLYRKIRNHGTVE</sequence>
<dbReference type="EMBL" id="LAZR01005797">
    <property type="protein sequence ID" value="KKM97047.1"/>
    <property type="molecule type" value="Genomic_DNA"/>
</dbReference>
<gene>
    <name evidence="2" type="ORF">LCGC14_1171980</name>
</gene>
<feature type="compositionally biased region" description="Basic and acidic residues" evidence="1">
    <location>
        <begin position="1"/>
        <end position="12"/>
    </location>
</feature>
<dbReference type="InterPro" id="IPR027417">
    <property type="entry name" value="P-loop_NTPase"/>
</dbReference>
<evidence type="ECO:0000313" key="2">
    <source>
        <dbReference type="EMBL" id="KKM97047.1"/>
    </source>
</evidence>
<dbReference type="Pfam" id="PF13481">
    <property type="entry name" value="AAA_25"/>
    <property type="match status" value="1"/>
</dbReference>
<comment type="caution">
    <text evidence="2">The sequence shown here is derived from an EMBL/GenBank/DDBJ whole genome shotgun (WGS) entry which is preliminary data.</text>
</comment>
<proteinExistence type="predicted"/>
<accession>A0A0F9PV33</accession>
<reference evidence="2" key="1">
    <citation type="journal article" date="2015" name="Nature">
        <title>Complex archaea that bridge the gap between prokaryotes and eukaryotes.</title>
        <authorList>
            <person name="Spang A."/>
            <person name="Saw J.H."/>
            <person name="Jorgensen S.L."/>
            <person name="Zaremba-Niedzwiedzka K."/>
            <person name="Martijn J."/>
            <person name="Lind A.E."/>
            <person name="van Eijk R."/>
            <person name="Schleper C."/>
            <person name="Guy L."/>
            <person name="Ettema T.J."/>
        </authorList>
    </citation>
    <scope>NUCLEOTIDE SEQUENCE</scope>
</reference>
<dbReference type="SUPFAM" id="SSF52540">
    <property type="entry name" value="P-loop containing nucleoside triphosphate hydrolases"/>
    <property type="match status" value="1"/>
</dbReference>
<evidence type="ECO:0008006" key="3">
    <source>
        <dbReference type="Google" id="ProtNLM"/>
    </source>
</evidence>
<name>A0A0F9PV33_9ZZZZ</name>
<dbReference type="AlphaFoldDB" id="A0A0F9PV33"/>
<evidence type="ECO:0000256" key="1">
    <source>
        <dbReference type="SAM" id="MobiDB-lite"/>
    </source>
</evidence>